<keyword evidence="2" id="KW-1185">Reference proteome</keyword>
<evidence type="ECO:0000313" key="1">
    <source>
        <dbReference type="EMBL" id="KAF5373728.1"/>
    </source>
</evidence>
<dbReference type="Proteomes" id="UP000559256">
    <property type="component" value="Unassembled WGS sequence"/>
</dbReference>
<evidence type="ECO:0000313" key="2">
    <source>
        <dbReference type="Proteomes" id="UP000559256"/>
    </source>
</evidence>
<dbReference type="OrthoDB" id="3366659at2759"/>
<dbReference type="PANTHER" id="PTHR41390">
    <property type="entry name" value="CHROMOSOME 7, WHOLE GENOME SHOTGUN SEQUENCE"/>
    <property type="match status" value="1"/>
</dbReference>
<gene>
    <name evidence="1" type="ORF">D9758_000727</name>
</gene>
<dbReference type="PANTHER" id="PTHR41390:SF1">
    <property type="entry name" value="NADH-UBIQUINONE OXIDOREDUCTASE 213 KDA SUBUNIT"/>
    <property type="match status" value="1"/>
</dbReference>
<protein>
    <submittedName>
        <fullName evidence="1">Uncharacterized protein</fullName>
    </submittedName>
</protein>
<proteinExistence type="predicted"/>
<name>A0A8H5GYY2_9AGAR</name>
<comment type="caution">
    <text evidence="1">The sequence shown here is derived from an EMBL/GenBank/DDBJ whole genome shotgun (WGS) entry which is preliminary data.</text>
</comment>
<organism evidence="1 2">
    <name type="scientific">Tetrapyrgos nigripes</name>
    <dbReference type="NCBI Taxonomy" id="182062"/>
    <lineage>
        <taxon>Eukaryota</taxon>
        <taxon>Fungi</taxon>
        <taxon>Dikarya</taxon>
        <taxon>Basidiomycota</taxon>
        <taxon>Agaricomycotina</taxon>
        <taxon>Agaricomycetes</taxon>
        <taxon>Agaricomycetidae</taxon>
        <taxon>Agaricales</taxon>
        <taxon>Marasmiineae</taxon>
        <taxon>Marasmiaceae</taxon>
        <taxon>Tetrapyrgos</taxon>
    </lineage>
</organism>
<dbReference type="EMBL" id="JAACJM010000003">
    <property type="protein sequence ID" value="KAF5373728.1"/>
    <property type="molecule type" value="Genomic_DNA"/>
</dbReference>
<reference evidence="1 2" key="1">
    <citation type="journal article" date="2020" name="ISME J.">
        <title>Uncovering the hidden diversity of litter-decomposition mechanisms in mushroom-forming fungi.</title>
        <authorList>
            <person name="Floudas D."/>
            <person name="Bentzer J."/>
            <person name="Ahren D."/>
            <person name="Johansson T."/>
            <person name="Persson P."/>
            <person name="Tunlid A."/>
        </authorList>
    </citation>
    <scope>NUCLEOTIDE SEQUENCE [LARGE SCALE GENOMIC DNA]</scope>
    <source>
        <strain evidence="1 2">CBS 291.85</strain>
    </source>
</reference>
<accession>A0A8H5GYY2</accession>
<sequence length="234" mass="25379">MSSRSSTVVQGTIATCNLYAVTTAKPNYGALTTSAAINSGVSALTFFSIREYLVSPCFVYALPLAQYERRRAEARLKPGEESPELTWNQIRTDRLLDSGTSGFATGGIIRGLAAGPRAILPGGFTAGVLCSVLQYMYNELKVARLIYLSHELKNSPSRPTSNTTDSQPRTVVVHNGLPSPASPGKTWTSTLLEYIGVKSISDEEYLKVLKSQRDGHLKRIVELEKESDVSNSSS</sequence>
<dbReference type="AlphaFoldDB" id="A0A8H5GYY2"/>